<feature type="domain" description="GH18" evidence="5">
    <location>
        <begin position="22"/>
        <end position="387"/>
    </location>
</feature>
<sequence length="397" mass="44026">MLKRSNAKDSPLYNDYFVEADYVRGCYFTNWAQYRSGIGQYSPSYYVPGLCTHIFYAFANIDETIPAILPFEWNDLSTEWSKGFYDQVNDLKAKQPGLKTLLSVGGYNMGTAKFQTVTSTAANRKLFIDSVITFVRANNFDGFDVDWEYPDESTETNYAAFLKVFYFSTSFMHGRQMPCFQELQSAFSAEAQATGRPKLLLTAAVTAAVEKIQPGYDVAAMQQSLDYLNIMAYDFHGVWESTTGMNSPLYGRKDDSAAFANWNVTRGTDYDPSKVRVKASASDGWNKAGMAKEKILVGLPTYGRGWTLADPKSFGVGAATSGGSPQFPYSQQPGMAAYFELDFVIAQGYAGAFVWTLDFDSFNQQCKSVSPSTYPLVSMMQEKLGGTTPQSTVSLTN</sequence>
<dbReference type="SMART" id="SM00636">
    <property type="entry name" value="Glyco_18"/>
    <property type="match status" value="1"/>
</dbReference>
<dbReference type="PROSITE" id="PS01095">
    <property type="entry name" value="GH18_1"/>
    <property type="match status" value="1"/>
</dbReference>
<dbReference type="GO" id="GO:0005975">
    <property type="term" value="P:carbohydrate metabolic process"/>
    <property type="evidence" value="ECO:0007669"/>
    <property type="project" value="InterPro"/>
</dbReference>
<dbReference type="PANTHER" id="PTHR11177">
    <property type="entry name" value="CHITINASE"/>
    <property type="match status" value="1"/>
</dbReference>
<dbReference type="SUPFAM" id="SSF51445">
    <property type="entry name" value="(Trans)glycosidases"/>
    <property type="match status" value="1"/>
</dbReference>
<dbReference type="SUPFAM" id="SSF54556">
    <property type="entry name" value="Chitinase insertion domain"/>
    <property type="match status" value="1"/>
</dbReference>
<dbReference type="AlphaFoldDB" id="A0A3P7XYJ0"/>
<reference evidence="6 7" key="1">
    <citation type="submission" date="2018-11" db="EMBL/GenBank/DDBJ databases">
        <authorList>
            <consortium name="Pathogen Informatics"/>
        </authorList>
    </citation>
    <scope>NUCLEOTIDE SEQUENCE [LARGE SCALE GENOMIC DNA]</scope>
</reference>
<dbReference type="Pfam" id="PF00704">
    <property type="entry name" value="Glyco_hydro_18"/>
    <property type="match status" value="1"/>
</dbReference>
<dbReference type="InterPro" id="IPR001223">
    <property type="entry name" value="Glyco_hydro18_cat"/>
</dbReference>
<dbReference type="GO" id="GO:0005576">
    <property type="term" value="C:extracellular region"/>
    <property type="evidence" value="ECO:0007669"/>
    <property type="project" value="TreeGrafter"/>
</dbReference>
<dbReference type="PANTHER" id="PTHR11177:SF400">
    <property type="entry name" value="ENDOCHITINASE-RELATED"/>
    <property type="match status" value="1"/>
</dbReference>
<proteinExistence type="inferred from homology"/>
<evidence type="ECO:0000256" key="2">
    <source>
        <dbReference type="ARBA" id="ARBA00023295"/>
    </source>
</evidence>
<dbReference type="InterPro" id="IPR050314">
    <property type="entry name" value="Glycosyl_Hydrlase_18"/>
</dbReference>
<dbReference type="GO" id="GO:0008061">
    <property type="term" value="F:chitin binding"/>
    <property type="evidence" value="ECO:0007669"/>
    <property type="project" value="InterPro"/>
</dbReference>
<comment type="similarity">
    <text evidence="4">Belongs to the glycosyl hydrolase 18 family.</text>
</comment>
<evidence type="ECO:0000256" key="4">
    <source>
        <dbReference type="RuleBase" id="RU004453"/>
    </source>
</evidence>
<evidence type="ECO:0000313" key="6">
    <source>
        <dbReference type="EMBL" id="VDO80246.1"/>
    </source>
</evidence>
<dbReference type="EMBL" id="UZAM01000272">
    <property type="protein sequence ID" value="VDO80246.1"/>
    <property type="molecule type" value="Genomic_DNA"/>
</dbReference>
<dbReference type="GO" id="GO:0006032">
    <property type="term" value="P:chitin catabolic process"/>
    <property type="evidence" value="ECO:0007669"/>
    <property type="project" value="TreeGrafter"/>
</dbReference>
<dbReference type="InterPro" id="IPR011583">
    <property type="entry name" value="Chitinase_II/V-like_cat"/>
</dbReference>
<organism evidence="6 7">
    <name type="scientific">Soboliphyme baturini</name>
    <dbReference type="NCBI Taxonomy" id="241478"/>
    <lineage>
        <taxon>Eukaryota</taxon>
        <taxon>Metazoa</taxon>
        <taxon>Ecdysozoa</taxon>
        <taxon>Nematoda</taxon>
        <taxon>Enoplea</taxon>
        <taxon>Dorylaimia</taxon>
        <taxon>Dioctophymatida</taxon>
        <taxon>Dioctophymatoidea</taxon>
        <taxon>Soboliphymatidae</taxon>
        <taxon>Soboliphyme</taxon>
    </lineage>
</organism>
<keyword evidence="2 3" id="KW-0326">Glycosidase</keyword>
<evidence type="ECO:0000259" key="5">
    <source>
        <dbReference type="PROSITE" id="PS51910"/>
    </source>
</evidence>
<evidence type="ECO:0000313" key="7">
    <source>
        <dbReference type="Proteomes" id="UP000270296"/>
    </source>
</evidence>
<dbReference type="GO" id="GO:0004568">
    <property type="term" value="F:chitinase activity"/>
    <property type="evidence" value="ECO:0007669"/>
    <property type="project" value="UniProtKB-ARBA"/>
</dbReference>
<protein>
    <recommendedName>
        <fullName evidence="5">GH18 domain-containing protein</fullName>
    </recommendedName>
</protein>
<keyword evidence="1 3" id="KW-0378">Hydrolase</keyword>
<dbReference type="Proteomes" id="UP000270296">
    <property type="component" value="Unassembled WGS sequence"/>
</dbReference>
<dbReference type="InterPro" id="IPR017853">
    <property type="entry name" value="GH"/>
</dbReference>
<dbReference type="Gene3D" id="3.20.20.80">
    <property type="entry name" value="Glycosidases"/>
    <property type="match status" value="1"/>
</dbReference>
<keyword evidence="7" id="KW-1185">Reference proteome</keyword>
<dbReference type="InterPro" id="IPR029070">
    <property type="entry name" value="Chitinase_insertion_sf"/>
</dbReference>
<evidence type="ECO:0000256" key="3">
    <source>
        <dbReference type="RuleBase" id="RU000489"/>
    </source>
</evidence>
<evidence type="ECO:0000256" key="1">
    <source>
        <dbReference type="ARBA" id="ARBA00022801"/>
    </source>
</evidence>
<dbReference type="PROSITE" id="PS51910">
    <property type="entry name" value="GH18_2"/>
    <property type="match status" value="1"/>
</dbReference>
<dbReference type="InterPro" id="IPR001579">
    <property type="entry name" value="Glyco_hydro_18_chit_AS"/>
</dbReference>
<dbReference type="OrthoDB" id="76388at2759"/>
<gene>
    <name evidence="6" type="ORF">SBAD_LOCUS162</name>
</gene>
<accession>A0A3P7XYJ0</accession>
<name>A0A3P7XYJ0_9BILA</name>